<evidence type="ECO:0000256" key="1">
    <source>
        <dbReference type="ARBA" id="ARBA00023002"/>
    </source>
</evidence>
<dbReference type="PROSITE" id="PS51257">
    <property type="entry name" value="PROKAR_LIPOPROTEIN"/>
    <property type="match status" value="1"/>
</dbReference>
<dbReference type="InterPro" id="IPR050791">
    <property type="entry name" value="Aldo-Keto_reductase"/>
</dbReference>
<dbReference type="SUPFAM" id="SSF51430">
    <property type="entry name" value="NAD(P)-linked oxidoreductase"/>
    <property type="match status" value="1"/>
</dbReference>
<feature type="region of interest" description="Disordered" evidence="2">
    <location>
        <begin position="310"/>
        <end position="336"/>
    </location>
</feature>
<gene>
    <name evidence="4" type="ORF">HG543_14720</name>
</gene>
<keyword evidence="1" id="KW-0560">Oxidoreductase</keyword>
<dbReference type="EMBL" id="JABBJJ010000056">
    <property type="protein sequence ID" value="NMO16095.1"/>
    <property type="molecule type" value="Genomic_DNA"/>
</dbReference>
<dbReference type="RefSeq" id="WP_169345391.1">
    <property type="nucleotide sequence ID" value="NZ_JABBJJ010000056.1"/>
</dbReference>
<dbReference type="GO" id="GO:0005737">
    <property type="term" value="C:cytoplasm"/>
    <property type="evidence" value="ECO:0007669"/>
    <property type="project" value="TreeGrafter"/>
</dbReference>
<dbReference type="AlphaFoldDB" id="A0A848LG45"/>
<evidence type="ECO:0000313" key="4">
    <source>
        <dbReference type="EMBL" id="NMO16095.1"/>
    </source>
</evidence>
<dbReference type="PANTHER" id="PTHR43625:SF40">
    <property type="entry name" value="ALDO-KETO REDUCTASE YAKC [NADP(+)]"/>
    <property type="match status" value="1"/>
</dbReference>
<dbReference type="Gene3D" id="3.20.20.100">
    <property type="entry name" value="NADP-dependent oxidoreductase domain"/>
    <property type="match status" value="1"/>
</dbReference>
<protein>
    <submittedName>
        <fullName evidence="4">Aldo/keto reductase</fullName>
    </submittedName>
</protein>
<dbReference type="CDD" id="cd19076">
    <property type="entry name" value="AKR_AKR13A_13D"/>
    <property type="match status" value="1"/>
</dbReference>
<proteinExistence type="predicted"/>
<comment type="caution">
    <text evidence="4">The sequence shown here is derived from an EMBL/GenBank/DDBJ whole genome shotgun (WGS) entry which is preliminary data.</text>
</comment>
<dbReference type="PANTHER" id="PTHR43625">
    <property type="entry name" value="AFLATOXIN B1 ALDEHYDE REDUCTASE"/>
    <property type="match status" value="1"/>
</dbReference>
<organism evidence="4 5">
    <name type="scientific">Pyxidicoccus fallax</name>
    <dbReference type="NCBI Taxonomy" id="394095"/>
    <lineage>
        <taxon>Bacteria</taxon>
        <taxon>Pseudomonadati</taxon>
        <taxon>Myxococcota</taxon>
        <taxon>Myxococcia</taxon>
        <taxon>Myxococcales</taxon>
        <taxon>Cystobacterineae</taxon>
        <taxon>Myxococcaceae</taxon>
        <taxon>Pyxidicoccus</taxon>
    </lineage>
</organism>
<dbReference type="InterPro" id="IPR036812">
    <property type="entry name" value="NAD(P)_OxRdtase_dom_sf"/>
</dbReference>
<dbReference type="Proteomes" id="UP000518300">
    <property type="component" value="Unassembled WGS sequence"/>
</dbReference>
<sequence>METRKLGREGPSVSALGLGCMGMSDFYSGRDDAESEATLLHALERGVTFFDTADMYGSGTNEELVGRVLRPHRAKVVLATKFGIVRDPADPQKRGINGSPEYVKKACEASLRRLGVDVIDLYYLHRVDANTLIEDTVGAMAELVHEGKVRFLGLSEVDAPTLRRAYRIHPITAVQSEYSLWSREPEDGVLQACRELGVGFVPYSPLGRGFLTGQIKRFEDLAQDDYRRNSPRFQGDNFERNLQLVTHIERLARAKGCTPAQLALAWVLARGKDLVPIPGTKRRKYLDENLGALDVKLTEKDLADIEAIAPPGVASGDRYPASMQSTLPKSAPRPTR</sequence>
<evidence type="ECO:0000313" key="5">
    <source>
        <dbReference type="Proteomes" id="UP000518300"/>
    </source>
</evidence>
<name>A0A848LG45_9BACT</name>
<dbReference type="GO" id="GO:0016491">
    <property type="term" value="F:oxidoreductase activity"/>
    <property type="evidence" value="ECO:0007669"/>
    <property type="project" value="UniProtKB-KW"/>
</dbReference>
<dbReference type="InterPro" id="IPR023210">
    <property type="entry name" value="NADP_OxRdtase_dom"/>
</dbReference>
<feature type="domain" description="NADP-dependent oxidoreductase" evidence="3">
    <location>
        <begin position="16"/>
        <end position="308"/>
    </location>
</feature>
<keyword evidence="5" id="KW-1185">Reference proteome</keyword>
<reference evidence="4 5" key="1">
    <citation type="submission" date="2020-04" db="EMBL/GenBank/DDBJ databases">
        <title>Draft genome of Pyxidicoccus fallax type strain.</title>
        <authorList>
            <person name="Whitworth D.E."/>
        </authorList>
    </citation>
    <scope>NUCLEOTIDE SEQUENCE [LARGE SCALE GENOMIC DNA]</scope>
    <source>
        <strain evidence="4 5">DSM 14698</strain>
    </source>
</reference>
<evidence type="ECO:0000259" key="3">
    <source>
        <dbReference type="Pfam" id="PF00248"/>
    </source>
</evidence>
<dbReference type="Pfam" id="PF00248">
    <property type="entry name" value="Aldo_ket_red"/>
    <property type="match status" value="1"/>
</dbReference>
<evidence type="ECO:0000256" key="2">
    <source>
        <dbReference type="SAM" id="MobiDB-lite"/>
    </source>
</evidence>
<accession>A0A848LG45</accession>